<dbReference type="InterPro" id="IPR050473">
    <property type="entry name" value="A2M/Complement_sys"/>
</dbReference>
<comment type="caution">
    <text evidence="4">The sequence shown here is derived from an EMBL/GenBank/DDBJ whole genome shotgun (WGS) entry which is preliminary data.</text>
</comment>
<evidence type="ECO:0000313" key="5">
    <source>
        <dbReference type="Proteomes" id="UP000708208"/>
    </source>
</evidence>
<feature type="domain" description="Alpha-macroglobulin receptor-binding" evidence="3">
    <location>
        <begin position="1"/>
        <end position="89"/>
    </location>
</feature>
<evidence type="ECO:0000259" key="3">
    <source>
        <dbReference type="SMART" id="SM01361"/>
    </source>
</evidence>
<dbReference type="Proteomes" id="UP000708208">
    <property type="component" value="Unassembled WGS sequence"/>
</dbReference>
<organism evidence="4 5">
    <name type="scientific">Allacma fusca</name>
    <dbReference type="NCBI Taxonomy" id="39272"/>
    <lineage>
        <taxon>Eukaryota</taxon>
        <taxon>Metazoa</taxon>
        <taxon>Ecdysozoa</taxon>
        <taxon>Arthropoda</taxon>
        <taxon>Hexapoda</taxon>
        <taxon>Collembola</taxon>
        <taxon>Symphypleona</taxon>
        <taxon>Sminthuridae</taxon>
        <taxon>Allacma</taxon>
    </lineage>
</organism>
<dbReference type="EMBL" id="CAJVCH010530641">
    <property type="protein sequence ID" value="CAG7823806.1"/>
    <property type="molecule type" value="Genomic_DNA"/>
</dbReference>
<keyword evidence="1" id="KW-0732">Signal</keyword>
<reference evidence="4" key="1">
    <citation type="submission" date="2021-06" db="EMBL/GenBank/DDBJ databases">
        <authorList>
            <person name="Hodson N. C."/>
            <person name="Mongue J. A."/>
            <person name="Jaron S. K."/>
        </authorList>
    </citation>
    <scope>NUCLEOTIDE SEQUENCE</scope>
</reference>
<name>A0A8J2KZV3_9HEXA</name>
<evidence type="ECO:0000256" key="1">
    <source>
        <dbReference type="ARBA" id="ARBA00022729"/>
    </source>
</evidence>
<dbReference type="PANTHER" id="PTHR11412:SF136">
    <property type="entry name" value="CD109 ANTIGEN"/>
    <property type="match status" value="1"/>
</dbReference>
<dbReference type="Pfam" id="PF07677">
    <property type="entry name" value="A2M_recep"/>
    <property type="match status" value="1"/>
</dbReference>
<dbReference type="AlphaFoldDB" id="A0A8J2KZV3"/>
<dbReference type="PANTHER" id="PTHR11412">
    <property type="entry name" value="MACROGLOBULIN / COMPLEMENT"/>
    <property type="match status" value="1"/>
</dbReference>
<evidence type="ECO:0000256" key="2">
    <source>
        <dbReference type="ARBA" id="ARBA00022966"/>
    </source>
</evidence>
<keyword evidence="5" id="KW-1185">Reference proteome</keyword>
<dbReference type="OrthoDB" id="9998011at2759"/>
<gene>
    <name evidence="4" type="ORF">AFUS01_LOCUS33998</name>
</gene>
<accession>A0A8J2KZV3</accession>
<protein>
    <recommendedName>
        <fullName evidence="3">Alpha-macroglobulin receptor-binding domain-containing protein</fullName>
    </recommendedName>
</protein>
<dbReference type="InterPro" id="IPR009048">
    <property type="entry name" value="A-macroglobulin_rcpt-bd"/>
</dbReference>
<dbReference type="SMART" id="SM01361">
    <property type="entry name" value="A2M_recep"/>
    <property type="match status" value="1"/>
</dbReference>
<keyword evidence="2" id="KW-0882">Thioester bond</keyword>
<dbReference type="GO" id="GO:0005576">
    <property type="term" value="C:extracellular region"/>
    <property type="evidence" value="ECO:0007669"/>
    <property type="project" value="InterPro"/>
</dbReference>
<sequence length="113" mass="13315">MAIIEVNLPSGYTFDPETLNDLHSVTNFKRQELKQQNEKLNIYFEFIPKEPETCIYVEAMRSFKVGKAMPAIVKVYDYYETSRKAMMFYEVPEVNFCEICQNIRGCYQINCVD</sequence>
<proteinExistence type="predicted"/>
<evidence type="ECO:0000313" key="4">
    <source>
        <dbReference type="EMBL" id="CAG7823806.1"/>
    </source>
</evidence>